<keyword evidence="3" id="KW-1185">Reference proteome</keyword>
<dbReference type="GO" id="GO:0003824">
    <property type="term" value="F:catalytic activity"/>
    <property type="evidence" value="ECO:0007669"/>
    <property type="project" value="UniProtKB-ARBA"/>
</dbReference>
<evidence type="ECO:0000313" key="3">
    <source>
        <dbReference type="Proteomes" id="UP000253816"/>
    </source>
</evidence>
<evidence type="ECO:0000313" key="2">
    <source>
        <dbReference type="EMBL" id="RDB31536.1"/>
    </source>
</evidence>
<comment type="caution">
    <text evidence="2">The sequence shown here is derived from an EMBL/GenBank/DDBJ whole genome shotgun (WGS) entry which is preliminary data.</text>
</comment>
<dbReference type="SUPFAM" id="SSF53613">
    <property type="entry name" value="Ribokinase-like"/>
    <property type="match status" value="1"/>
</dbReference>
<dbReference type="Pfam" id="PF00294">
    <property type="entry name" value="PfkB"/>
    <property type="match status" value="1"/>
</dbReference>
<dbReference type="OrthoDB" id="9801219at2"/>
<dbReference type="AlphaFoldDB" id="A0A369KKK5"/>
<feature type="domain" description="Carbohydrate kinase PfkB" evidence="1">
    <location>
        <begin position="69"/>
        <end position="318"/>
    </location>
</feature>
<dbReference type="EMBL" id="QQBG01000012">
    <property type="protein sequence ID" value="RDB31536.1"/>
    <property type="molecule type" value="Genomic_DNA"/>
</dbReference>
<gene>
    <name evidence="2" type="ORF">HAT2_00339</name>
</gene>
<accession>A0A369KKK5</accession>
<organism evidence="2 3">
    <name type="scientific">Candidatus Similichlamydia laticola</name>
    <dbReference type="NCBI Taxonomy" id="2170265"/>
    <lineage>
        <taxon>Bacteria</taxon>
        <taxon>Pseudomonadati</taxon>
        <taxon>Chlamydiota</taxon>
        <taxon>Chlamydiia</taxon>
        <taxon>Parachlamydiales</taxon>
        <taxon>Candidatus Parilichlamydiaceae</taxon>
        <taxon>Candidatus Similichlamydia</taxon>
    </lineage>
</organism>
<dbReference type="Proteomes" id="UP000253816">
    <property type="component" value="Unassembled WGS sequence"/>
</dbReference>
<dbReference type="Gene3D" id="3.40.1190.20">
    <property type="match status" value="1"/>
</dbReference>
<name>A0A369KKK5_9BACT</name>
<proteinExistence type="predicted"/>
<reference evidence="2 3" key="1">
    <citation type="submission" date="2018-07" db="EMBL/GenBank/DDBJ databases">
        <title>Comparative genomics of the Candidatus Parilichlamydiaceae reveals evidence of convergent evolution and genome reduction in the phylum Chlamydiae.</title>
        <authorList>
            <person name="Taylor-Brown A."/>
            <person name="Polkinghorne A."/>
        </authorList>
    </citation>
    <scope>NUCLEOTIDE SEQUENCE [LARGE SCALE GENOMIC DNA]</scope>
    <source>
        <strain evidence="2 3">Hat2</strain>
    </source>
</reference>
<dbReference type="InterPro" id="IPR011611">
    <property type="entry name" value="PfkB_dom"/>
</dbReference>
<protein>
    <recommendedName>
        <fullName evidence="1">Carbohydrate kinase PfkB domain-containing protein</fullName>
    </recommendedName>
</protein>
<sequence length="354" mass="39250">MMKSFLSSLSILGFFQPLLDYVVPMREKDQKVLLESLQLGEGLGVELGSHHQVNPATFDKILSLLSNEEFACKATPGGVGFNALRHLSKAGVQVSVGSFQGTHSLFRGLDKSYRFFFREHYLDSTTLSPSRWVCLYDPEKNFRSEFVSIEAGRDFSKCFISLLPSFKKYDVVLFEGFLLPFLTCRQLMQRVWEEGVPIGCCYSGGNFVEKFKEEHLEVLPMVSFLSMNLDEAYHLTGKRDVCSAAHSLRKKMAPGAVVLVTNQEKAFCIADQDGCFVSSPLDVPQDRVVNTLGCGDAAFSGLILAKKCLNLDNREAADVVAQIAGSCLLSNTCNVSGKAIRKAIRTYTPVTFKK</sequence>
<dbReference type="RefSeq" id="WP_114544294.1">
    <property type="nucleotide sequence ID" value="NZ_QQBG01000012.1"/>
</dbReference>
<evidence type="ECO:0000259" key="1">
    <source>
        <dbReference type="Pfam" id="PF00294"/>
    </source>
</evidence>
<dbReference type="InterPro" id="IPR029056">
    <property type="entry name" value="Ribokinase-like"/>
</dbReference>